<evidence type="ECO:0000313" key="2">
    <source>
        <dbReference type="EMBL" id="NVL07971.1"/>
    </source>
</evidence>
<reference evidence="2" key="1">
    <citation type="submission" date="2020-06" db="EMBL/GenBank/DDBJ databases">
        <title>Whole Genome Sequence of Bradyrhizobium sp. Strain 66S1MB.</title>
        <authorList>
            <person name="Bromfield E."/>
            <person name="Cloutier S."/>
        </authorList>
    </citation>
    <scope>NUCLEOTIDE SEQUENCE</scope>
    <source>
        <strain evidence="2">66S1MB</strain>
    </source>
</reference>
<dbReference type="InterPro" id="IPR007499">
    <property type="entry name" value="ERF_bacteria_virus"/>
</dbReference>
<protein>
    <submittedName>
        <fullName evidence="2">ERF family protein</fullName>
    </submittedName>
</protein>
<gene>
    <name evidence="2" type="ORF">HU230_19910</name>
</gene>
<dbReference type="AlphaFoldDB" id="A0A973WPD5"/>
<comment type="caution">
    <text evidence="2">The sequence shown here is derived from an EMBL/GenBank/DDBJ whole genome shotgun (WGS) entry which is preliminary data.</text>
</comment>
<sequence>MSAEPLPADNIKPLATRRPRAVATVTQPMDIVRAALETGNVEMYREAVALAKEMDALAARKAFDVAMAEAKAEIPVIRKNRRVGFESRKAGAARTDYAHEDLAEIARTVDPILGRFGLSYRFRVSSKLNEPVSVTCVLSHRDGHFEETTLHAGRDESGNKNHIQGVGSTVTYLQRYTLKAALGLAAAEDDDGHASDRPAEEAAYTPPAGSITQDQADYIREALEEKGASVTAFLGWAASKGHLNGRQRKIEELPAASYPACINAIANFKKA</sequence>
<feature type="region of interest" description="Disordered" evidence="1">
    <location>
        <begin position="189"/>
        <end position="211"/>
    </location>
</feature>
<evidence type="ECO:0000256" key="1">
    <source>
        <dbReference type="SAM" id="MobiDB-lite"/>
    </source>
</evidence>
<proteinExistence type="predicted"/>
<accession>A0A973WPD5</accession>
<name>A0A973WPD5_9BRAD</name>
<dbReference type="Pfam" id="PF04404">
    <property type="entry name" value="ERF"/>
    <property type="match status" value="1"/>
</dbReference>
<dbReference type="EMBL" id="JABWSX010000001">
    <property type="protein sequence ID" value="NVL07971.1"/>
    <property type="molecule type" value="Genomic_DNA"/>
</dbReference>
<organism evidence="2">
    <name type="scientific">Bradyrhizobium quebecense</name>
    <dbReference type="NCBI Taxonomy" id="2748629"/>
    <lineage>
        <taxon>Bacteria</taxon>
        <taxon>Pseudomonadati</taxon>
        <taxon>Pseudomonadota</taxon>
        <taxon>Alphaproteobacteria</taxon>
        <taxon>Hyphomicrobiales</taxon>
        <taxon>Nitrobacteraceae</taxon>
        <taxon>Bradyrhizobium</taxon>
    </lineage>
</organism>
<dbReference type="RefSeq" id="WP_176531567.1">
    <property type="nucleotide sequence ID" value="NZ_CP088022.1"/>
</dbReference>